<feature type="compositionally biased region" description="Basic and acidic residues" evidence="2">
    <location>
        <begin position="496"/>
        <end position="514"/>
    </location>
</feature>
<dbReference type="PANTHER" id="PTHR31471">
    <property type="entry name" value="OS02G0116800 PROTEIN"/>
    <property type="match status" value="1"/>
</dbReference>
<sequence>MEYERIEKVQTGIISPSKLRMKLIGPHNKKKDGSNNNSSRTSPSRLEDSEFVNNSLLASNDGDLDEEAPSLEVVQVKASNEAVLDFSRGDQASCLTAGSFPRDNSDASGVKLQHFVKADNHNSIAIHPMRIYEDENLDYDSNASTSSFEFHKGDRSAHSHITKSFSKSMPSKWNDAEKWIMNRQNVQPHYSKKNALHNQTNRLPVTNMVRVVPDSTIYDHKSSIARITDTKRIDYCQSASQMALEKFSFVPSGTRSILGQAHGETALTEPSPQSKDLKELAPKELSCTTSSAEDATVVPVIRSVCMRDMGTEMTPATSQEPSRTATPVGATTPIRSPTSSIPSSPRRGAPAPTPMEHTTDDESGAVENTKKELSEQELKLKTRREIVALGVQLGKMNIAEWASKDEQKTSTSSVDTTGMEERKRIEYEKCAAAWEEAEKTKHTARLKREQIKIQAWESRQKAKLEAEMRKIEAKVEQMRAQSQAKMVKKLAMTRQSSDEKRAAAEARKNRDAERTAAQADYIRETGRIPSSNYTCCGWSS</sequence>
<evidence type="ECO:0000313" key="4">
    <source>
        <dbReference type="EMBL" id="GAV83828.1"/>
    </source>
</evidence>
<dbReference type="Pfam" id="PF03763">
    <property type="entry name" value="Remorin_C"/>
    <property type="match status" value="1"/>
</dbReference>
<evidence type="ECO:0000259" key="3">
    <source>
        <dbReference type="Pfam" id="PF03763"/>
    </source>
</evidence>
<name>A0A1Q3CUU9_CEPFO</name>
<dbReference type="InParanoid" id="A0A1Q3CUU9"/>
<evidence type="ECO:0000256" key="1">
    <source>
        <dbReference type="ARBA" id="ARBA00005711"/>
    </source>
</evidence>
<dbReference type="AlphaFoldDB" id="A0A1Q3CUU9"/>
<dbReference type="InterPro" id="IPR005516">
    <property type="entry name" value="Remorin_C"/>
</dbReference>
<dbReference type="EMBL" id="BDDD01003021">
    <property type="protein sequence ID" value="GAV83828.1"/>
    <property type="molecule type" value="Genomic_DNA"/>
</dbReference>
<comment type="similarity">
    <text evidence="1">Belongs to the remorin family.</text>
</comment>
<feature type="region of interest" description="Disordered" evidence="2">
    <location>
        <begin position="20"/>
        <end position="52"/>
    </location>
</feature>
<protein>
    <submittedName>
        <fullName evidence="4">Remorin_C domain-containing protein</fullName>
    </submittedName>
</protein>
<dbReference type="PANTHER" id="PTHR31471:SF49">
    <property type="entry name" value="REMORIN FAMILY PROTEIN"/>
    <property type="match status" value="1"/>
</dbReference>
<dbReference type="Proteomes" id="UP000187406">
    <property type="component" value="Unassembled WGS sequence"/>
</dbReference>
<dbReference type="OrthoDB" id="1900877at2759"/>
<accession>A0A1Q3CUU9</accession>
<dbReference type="FunCoup" id="A0A1Q3CUU9">
    <property type="interactions" value="352"/>
</dbReference>
<organism evidence="4 5">
    <name type="scientific">Cephalotus follicularis</name>
    <name type="common">Albany pitcher plant</name>
    <dbReference type="NCBI Taxonomy" id="3775"/>
    <lineage>
        <taxon>Eukaryota</taxon>
        <taxon>Viridiplantae</taxon>
        <taxon>Streptophyta</taxon>
        <taxon>Embryophyta</taxon>
        <taxon>Tracheophyta</taxon>
        <taxon>Spermatophyta</taxon>
        <taxon>Magnoliopsida</taxon>
        <taxon>eudicotyledons</taxon>
        <taxon>Gunneridae</taxon>
        <taxon>Pentapetalae</taxon>
        <taxon>rosids</taxon>
        <taxon>fabids</taxon>
        <taxon>Oxalidales</taxon>
        <taxon>Cephalotaceae</taxon>
        <taxon>Cephalotus</taxon>
    </lineage>
</organism>
<reference evidence="5" key="1">
    <citation type="submission" date="2016-04" db="EMBL/GenBank/DDBJ databases">
        <title>Cephalotus genome sequencing.</title>
        <authorList>
            <person name="Fukushima K."/>
            <person name="Hasebe M."/>
            <person name="Fang X."/>
        </authorList>
    </citation>
    <scope>NUCLEOTIDE SEQUENCE [LARGE SCALE GENOMIC DNA]</scope>
    <source>
        <strain evidence="5">cv. St1</strain>
    </source>
</reference>
<proteinExistence type="inferred from homology"/>
<feature type="compositionally biased region" description="Polar residues" evidence="2">
    <location>
        <begin position="314"/>
        <end position="325"/>
    </location>
</feature>
<keyword evidence="5" id="KW-1185">Reference proteome</keyword>
<gene>
    <name evidence="4" type="ORF">CFOL_v3_27273</name>
</gene>
<feature type="domain" description="Remorin C-terminal" evidence="3">
    <location>
        <begin position="428"/>
        <end position="530"/>
    </location>
</feature>
<feature type="region of interest" description="Disordered" evidence="2">
    <location>
        <begin position="490"/>
        <end position="517"/>
    </location>
</feature>
<feature type="compositionally biased region" description="Low complexity" evidence="2">
    <location>
        <begin position="331"/>
        <end position="347"/>
    </location>
</feature>
<evidence type="ECO:0000313" key="5">
    <source>
        <dbReference type="Proteomes" id="UP000187406"/>
    </source>
</evidence>
<comment type="caution">
    <text evidence="4">The sequence shown here is derived from an EMBL/GenBank/DDBJ whole genome shotgun (WGS) entry which is preliminary data.</text>
</comment>
<feature type="region of interest" description="Disordered" evidence="2">
    <location>
        <begin position="312"/>
        <end position="375"/>
    </location>
</feature>
<evidence type="ECO:0000256" key="2">
    <source>
        <dbReference type="SAM" id="MobiDB-lite"/>
    </source>
</evidence>
<dbReference type="STRING" id="3775.A0A1Q3CUU9"/>